<dbReference type="SUPFAM" id="SSF56300">
    <property type="entry name" value="Metallo-dependent phosphatases"/>
    <property type="match status" value="1"/>
</dbReference>
<sequence length="172" mass="20086">MNTFFIADPHFGHSAIMAYENRPFKTVKEMDDTLIANWNLVVGEQDKVYQLGDVSFYKAEVTAGIVKRLKGIKYLILGNHDNPNVKCYYDMGFHRVYDAPIILDHFWILSHEPLYTNTNMPYANIFCHVHSSKQYTDYSSQSFCVSVERIDYTPIEFEEIKRLMGIIKPEQE</sequence>
<gene>
    <name evidence="1" type="ORF">H171_1967</name>
</gene>
<evidence type="ECO:0000313" key="1">
    <source>
        <dbReference type="EMBL" id="PJJ28461.1"/>
    </source>
</evidence>
<reference evidence="1 2" key="1">
    <citation type="submission" date="2017-11" db="EMBL/GenBank/DDBJ databases">
        <title>Understudied soil microbes with underappreciated capabilities: Untangling the Clostridium saccharolyticum group.</title>
        <authorList>
            <person name="Leschine S."/>
        </authorList>
    </citation>
    <scope>NUCLEOTIDE SEQUENCE [LARGE SCALE GENOMIC DNA]</scope>
    <source>
        <strain evidence="1 2">18A</strain>
    </source>
</reference>
<dbReference type="EMBL" id="PGET01000001">
    <property type="protein sequence ID" value="PJJ28461.1"/>
    <property type="molecule type" value="Genomic_DNA"/>
</dbReference>
<evidence type="ECO:0000313" key="2">
    <source>
        <dbReference type="Proteomes" id="UP000231092"/>
    </source>
</evidence>
<dbReference type="Proteomes" id="UP000231092">
    <property type="component" value="Unassembled WGS sequence"/>
</dbReference>
<accession>A0A2M8Z4U3</accession>
<dbReference type="OrthoDB" id="5380073at2"/>
<comment type="caution">
    <text evidence="1">The sequence shown here is derived from an EMBL/GenBank/DDBJ whole genome shotgun (WGS) entry which is preliminary data.</text>
</comment>
<protein>
    <submittedName>
        <fullName evidence="1">Calcineurin-like phosphoesterase family protein</fullName>
    </submittedName>
</protein>
<dbReference type="AlphaFoldDB" id="A0A2M8Z4U3"/>
<dbReference type="RefSeq" id="WP_100304955.1">
    <property type="nucleotide sequence ID" value="NZ_PGET01000001.1"/>
</dbReference>
<proteinExistence type="predicted"/>
<name>A0A2M8Z4U3_9FIRM</name>
<organism evidence="1 2">
    <name type="scientific">[Clostridium] celerecrescens 18A</name>
    <dbReference type="NCBI Taxonomy" id="1286362"/>
    <lineage>
        <taxon>Bacteria</taxon>
        <taxon>Bacillati</taxon>
        <taxon>Bacillota</taxon>
        <taxon>Clostridia</taxon>
        <taxon>Lachnospirales</taxon>
        <taxon>Lachnospiraceae</taxon>
        <taxon>Lacrimispora</taxon>
    </lineage>
</organism>
<dbReference type="Gene3D" id="3.60.21.10">
    <property type="match status" value="1"/>
</dbReference>
<dbReference type="InterPro" id="IPR029052">
    <property type="entry name" value="Metallo-depent_PP-like"/>
</dbReference>